<keyword evidence="2" id="KW-1185">Reference proteome</keyword>
<organism evidence="1 2">
    <name type="scientific">Portunus trituberculatus</name>
    <name type="common">Swimming crab</name>
    <name type="synonym">Neptunus trituberculatus</name>
    <dbReference type="NCBI Taxonomy" id="210409"/>
    <lineage>
        <taxon>Eukaryota</taxon>
        <taxon>Metazoa</taxon>
        <taxon>Ecdysozoa</taxon>
        <taxon>Arthropoda</taxon>
        <taxon>Crustacea</taxon>
        <taxon>Multicrustacea</taxon>
        <taxon>Malacostraca</taxon>
        <taxon>Eumalacostraca</taxon>
        <taxon>Eucarida</taxon>
        <taxon>Decapoda</taxon>
        <taxon>Pleocyemata</taxon>
        <taxon>Brachyura</taxon>
        <taxon>Eubrachyura</taxon>
        <taxon>Portunoidea</taxon>
        <taxon>Portunidae</taxon>
        <taxon>Portuninae</taxon>
        <taxon>Portunus</taxon>
    </lineage>
</organism>
<dbReference type="EMBL" id="VSRR010058943">
    <property type="protein sequence ID" value="MPC82133.1"/>
    <property type="molecule type" value="Genomic_DNA"/>
</dbReference>
<proteinExistence type="predicted"/>
<accession>A0A5B7III9</accession>
<evidence type="ECO:0000313" key="2">
    <source>
        <dbReference type="Proteomes" id="UP000324222"/>
    </source>
</evidence>
<name>A0A5B7III9_PORTR</name>
<gene>
    <name evidence="1" type="ORF">E2C01_076779</name>
</gene>
<sequence>MLRPSEKIRLEKHKSPPLDAVYSNYA</sequence>
<dbReference type="AlphaFoldDB" id="A0A5B7III9"/>
<evidence type="ECO:0000313" key="1">
    <source>
        <dbReference type="EMBL" id="MPC82133.1"/>
    </source>
</evidence>
<dbReference type="Proteomes" id="UP000324222">
    <property type="component" value="Unassembled WGS sequence"/>
</dbReference>
<reference evidence="1 2" key="1">
    <citation type="submission" date="2019-05" db="EMBL/GenBank/DDBJ databases">
        <title>Another draft genome of Portunus trituberculatus and its Hox gene families provides insights of decapod evolution.</title>
        <authorList>
            <person name="Jeong J.-H."/>
            <person name="Song I."/>
            <person name="Kim S."/>
            <person name="Choi T."/>
            <person name="Kim D."/>
            <person name="Ryu S."/>
            <person name="Kim W."/>
        </authorList>
    </citation>
    <scope>NUCLEOTIDE SEQUENCE [LARGE SCALE GENOMIC DNA]</scope>
    <source>
        <tissue evidence="1">Muscle</tissue>
    </source>
</reference>
<protein>
    <submittedName>
        <fullName evidence="1">Uncharacterized protein</fullName>
    </submittedName>
</protein>
<comment type="caution">
    <text evidence="1">The sequence shown here is derived from an EMBL/GenBank/DDBJ whole genome shotgun (WGS) entry which is preliminary data.</text>
</comment>